<accession>A0A098VSB0</accession>
<keyword evidence="3" id="KW-1185">Reference proteome</keyword>
<sequence length="195" mass="21012">MYAMCLLCGILPTDKRSLVILGVQTFATIAILVWVLWYVQCGTQGNDSLLGMIACGGSLLALGWPLLQYSHGEGTVESLNNGVKKNGLKAFSGAVLLRASPELAAFASSVSWALYGTTLDFNMNIILPNIISALFSIMQLFRPKDGRLVRVDPSACEISSATKATEANDAADEMHIIQMPYTVEIRPQTISVGVR</sequence>
<dbReference type="AlphaFoldDB" id="A0A098VSB0"/>
<dbReference type="HOGENOM" id="CLU_1396658_0_0_1"/>
<feature type="transmembrane region" description="Helical" evidence="1">
    <location>
        <begin position="18"/>
        <end position="37"/>
    </location>
</feature>
<comment type="caution">
    <text evidence="2">The sequence shown here is derived from an EMBL/GenBank/DDBJ whole genome shotgun (WGS) entry which is preliminary data.</text>
</comment>
<feature type="transmembrane region" description="Helical" evidence="1">
    <location>
        <begin position="49"/>
        <end position="67"/>
    </location>
</feature>
<protein>
    <submittedName>
        <fullName evidence="2">Uncharacterized protein</fullName>
    </submittedName>
</protein>
<evidence type="ECO:0000313" key="2">
    <source>
        <dbReference type="EMBL" id="KGG51850.1"/>
    </source>
</evidence>
<keyword evidence="1" id="KW-0812">Transmembrane</keyword>
<reference evidence="2 3" key="1">
    <citation type="submission" date="2014-04" db="EMBL/GenBank/DDBJ databases">
        <title>A new species of microsporidia sheds light on the evolution of extreme parasitism.</title>
        <authorList>
            <person name="Haag K.L."/>
            <person name="James T.Y."/>
            <person name="Larsson R."/>
            <person name="Schaer T.M."/>
            <person name="Refardt D."/>
            <person name="Pombert J.-F."/>
            <person name="Ebert D."/>
        </authorList>
    </citation>
    <scope>NUCLEOTIDE SEQUENCE [LARGE SCALE GENOMIC DNA]</scope>
    <source>
        <strain evidence="2 3">UGP3</strain>
        <tissue evidence="2">Spores</tissue>
    </source>
</reference>
<gene>
    <name evidence="2" type="ORF">DI09_25p100</name>
</gene>
<keyword evidence="1" id="KW-1133">Transmembrane helix</keyword>
<keyword evidence="1" id="KW-0472">Membrane</keyword>
<evidence type="ECO:0000256" key="1">
    <source>
        <dbReference type="SAM" id="Phobius"/>
    </source>
</evidence>
<organism evidence="2 3">
    <name type="scientific">Mitosporidium daphniae</name>
    <dbReference type="NCBI Taxonomy" id="1485682"/>
    <lineage>
        <taxon>Eukaryota</taxon>
        <taxon>Fungi</taxon>
        <taxon>Fungi incertae sedis</taxon>
        <taxon>Microsporidia</taxon>
        <taxon>Mitosporidium</taxon>
    </lineage>
</organism>
<dbReference type="Proteomes" id="UP000029725">
    <property type="component" value="Unassembled WGS sequence"/>
</dbReference>
<proteinExistence type="predicted"/>
<name>A0A098VSB0_9MICR</name>
<dbReference type="VEuPathDB" id="MicrosporidiaDB:DI09_25p100"/>
<dbReference type="RefSeq" id="XP_013238277.1">
    <property type="nucleotide sequence ID" value="XM_013382823.1"/>
</dbReference>
<dbReference type="GeneID" id="25259248"/>
<dbReference type="EMBL" id="JMKJ01000177">
    <property type="protein sequence ID" value="KGG51850.1"/>
    <property type="molecule type" value="Genomic_DNA"/>
</dbReference>
<evidence type="ECO:0000313" key="3">
    <source>
        <dbReference type="Proteomes" id="UP000029725"/>
    </source>
</evidence>